<keyword evidence="4" id="KW-1185">Reference proteome</keyword>
<keyword evidence="2" id="KW-0812">Transmembrane</keyword>
<evidence type="ECO:0000313" key="4">
    <source>
        <dbReference type="Proteomes" id="UP001457282"/>
    </source>
</evidence>
<keyword evidence="2" id="KW-1133">Transmembrane helix</keyword>
<protein>
    <submittedName>
        <fullName evidence="3">Uncharacterized protein</fullName>
    </submittedName>
</protein>
<keyword evidence="2" id="KW-0472">Membrane</keyword>
<organism evidence="3 4">
    <name type="scientific">Rubus argutus</name>
    <name type="common">Southern blackberry</name>
    <dbReference type="NCBI Taxonomy" id="59490"/>
    <lineage>
        <taxon>Eukaryota</taxon>
        <taxon>Viridiplantae</taxon>
        <taxon>Streptophyta</taxon>
        <taxon>Embryophyta</taxon>
        <taxon>Tracheophyta</taxon>
        <taxon>Spermatophyta</taxon>
        <taxon>Magnoliopsida</taxon>
        <taxon>eudicotyledons</taxon>
        <taxon>Gunneridae</taxon>
        <taxon>Pentapetalae</taxon>
        <taxon>rosids</taxon>
        <taxon>fabids</taxon>
        <taxon>Rosales</taxon>
        <taxon>Rosaceae</taxon>
        <taxon>Rosoideae</taxon>
        <taxon>Rosoideae incertae sedis</taxon>
        <taxon>Rubus</taxon>
    </lineage>
</organism>
<evidence type="ECO:0000256" key="1">
    <source>
        <dbReference type="PROSITE-ProRule" id="PRU10141"/>
    </source>
</evidence>
<gene>
    <name evidence="3" type="ORF">M0R45_007480</name>
</gene>
<dbReference type="PANTHER" id="PTHR27003">
    <property type="entry name" value="OS07G0166700 PROTEIN"/>
    <property type="match status" value="1"/>
</dbReference>
<feature type="transmembrane region" description="Helical" evidence="2">
    <location>
        <begin position="6"/>
        <end position="24"/>
    </location>
</feature>
<keyword evidence="1" id="KW-0067">ATP-binding</keyword>
<dbReference type="SUPFAM" id="SSF56112">
    <property type="entry name" value="Protein kinase-like (PK-like)"/>
    <property type="match status" value="1"/>
</dbReference>
<name>A0AAW1XZY0_RUBAR</name>
<dbReference type="GO" id="GO:0009506">
    <property type="term" value="C:plasmodesma"/>
    <property type="evidence" value="ECO:0007669"/>
    <property type="project" value="TreeGrafter"/>
</dbReference>
<dbReference type="AlphaFoldDB" id="A0AAW1XZY0"/>
<dbReference type="InterPro" id="IPR045272">
    <property type="entry name" value="ANXUR1/2-like"/>
</dbReference>
<dbReference type="GO" id="GO:0005524">
    <property type="term" value="F:ATP binding"/>
    <property type="evidence" value="ECO:0007669"/>
    <property type="project" value="UniProtKB-UniRule"/>
</dbReference>
<dbReference type="EMBL" id="JBEDUW010000002">
    <property type="protein sequence ID" value="KAK9941786.1"/>
    <property type="molecule type" value="Genomic_DNA"/>
</dbReference>
<dbReference type="GO" id="GO:0005886">
    <property type="term" value="C:plasma membrane"/>
    <property type="evidence" value="ECO:0007669"/>
    <property type="project" value="TreeGrafter"/>
</dbReference>
<dbReference type="GO" id="GO:0004714">
    <property type="term" value="F:transmembrane receptor protein tyrosine kinase activity"/>
    <property type="evidence" value="ECO:0007669"/>
    <property type="project" value="InterPro"/>
</dbReference>
<feature type="binding site" evidence="1">
    <location>
        <position position="101"/>
    </location>
    <ligand>
        <name>ATP</name>
        <dbReference type="ChEBI" id="CHEBI:30616"/>
    </ligand>
</feature>
<dbReference type="PANTHER" id="PTHR27003:SF434">
    <property type="entry name" value="RECEPTOR-LIKE PROTEIN KINASE FERONIA"/>
    <property type="match status" value="1"/>
</dbReference>
<evidence type="ECO:0000313" key="3">
    <source>
        <dbReference type="EMBL" id="KAK9941786.1"/>
    </source>
</evidence>
<reference evidence="3 4" key="1">
    <citation type="journal article" date="2023" name="G3 (Bethesda)">
        <title>A chromosome-length genome assembly and annotation of blackberry (Rubus argutus, cv. 'Hillquist').</title>
        <authorList>
            <person name="Bruna T."/>
            <person name="Aryal R."/>
            <person name="Dudchenko O."/>
            <person name="Sargent D.J."/>
            <person name="Mead D."/>
            <person name="Buti M."/>
            <person name="Cavallini A."/>
            <person name="Hytonen T."/>
            <person name="Andres J."/>
            <person name="Pham M."/>
            <person name="Weisz D."/>
            <person name="Mascagni F."/>
            <person name="Usai G."/>
            <person name="Natali L."/>
            <person name="Bassil N."/>
            <person name="Fernandez G.E."/>
            <person name="Lomsadze A."/>
            <person name="Armour M."/>
            <person name="Olukolu B."/>
            <person name="Poorten T."/>
            <person name="Britton C."/>
            <person name="Davik J."/>
            <person name="Ashrafi H."/>
            <person name="Aiden E.L."/>
            <person name="Borodovsky M."/>
            <person name="Worthington M."/>
        </authorList>
    </citation>
    <scope>NUCLEOTIDE SEQUENCE [LARGE SCALE GENOMIC DNA]</scope>
    <source>
        <strain evidence="3">PI 553951</strain>
    </source>
</reference>
<proteinExistence type="predicted"/>
<dbReference type="Gene3D" id="3.30.200.20">
    <property type="entry name" value="Phosphorylase Kinase, domain 1"/>
    <property type="match status" value="1"/>
</dbReference>
<evidence type="ECO:0000256" key="2">
    <source>
        <dbReference type="SAM" id="Phobius"/>
    </source>
</evidence>
<accession>A0AAW1XZY0</accession>
<dbReference type="Proteomes" id="UP001457282">
    <property type="component" value="Unassembled WGS sequence"/>
</dbReference>
<dbReference type="PROSITE" id="PS00107">
    <property type="entry name" value="PROTEIN_KINASE_ATP"/>
    <property type="match status" value="1"/>
</dbReference>
<keyword evidence="1" id="KW-0547">Nucleotide-binding</keyword>
<dbReference type="InterPro" id="IPR017441">
    <property type="entry name" value="Protein_kinase_ATP_BS"/>
</dbReference>
<comment type="caution">
    <text evidence="3">The sequence shown here is derived from an EMBL/GenBank/DDBJ whole genome shotgun (WGS) entry which is preliminary data.</text>
</comment>
<sequence>MLAIIVGVVLPFMLGLSVFGFLVLRRRWRFKDSRSIHNTTKSTKTLVSAIELQPYLCRYFPLDDIKTATQNFKDTFTIGVGGFGNVYKGYIDGGATMVAIKRLNPSLHRVPMSSRRKLKCSPNSGTAI</sequence>
<dbReference type="InterPro" id="IPR011009">
    <property type="entry name" value="Kinase-like_dom_sf"/>
</dbReference>